<dbReference type="PANTHER" id="PTHR30411:SF1">
    <property type="entry name" value="CYTOPLASMIC PROTEIN"/>
    <property type="match status" value="1"/>
</dbReference>
<organism evidence="2 3">
    <name type="scientific">Paramicrobacterium humi</name>
    <dbReference type="NCBI Taxonomy" id="640635"/>
    <lineage>
        <taxon>Bacteria</taxon>
        <taxon>Bacillati</taxon>
        <taxon>Actinomycetota</taxon>
        <taxon>Actinomycetes</taxon>
        <taxon>Micrococcales</taxon>
        <taxon>Microbacteriaceae</taxon>
        <taxon>Paramicrobacterium</taxon>
    </lineage>
</organism>
<evidence type="ECO:0000313" key="2">
    <source>
        <dbReference type="EMBL" id="SEC18239.1"/>
    </source>
</evidence>
<dbReference type="RefSeq" id="WP_091185710.1">
    <property type="nucleotide sequence ID" value="NZ_FNRY01000001.1"/>
</dbReference>
<evidence type="ECO:0000313" key="3">
    <source>
        <dbReference type="Proteomes" id="UP000199183"/>
    </source>
</evidence>
<dbReference type="EMBL" id="FNRY01000001">
    <property type="protein sequence ID" value="SEC18239.1"/>
    <property type="molecule type" value="Genomic_DNA"/>
</dbReference>
<proteinExistence type="predicted"/>
<dbReference type="SUPFAM" id="SSF55826">
    <property type="entry name" value="YbaK/ProRS associated domain"/>
    <property type="match status" value="1"/>
</dbReference>
<accession>A0A1H4QF63</accession>
<protein>
    <submittedName>
        <fullName evidence="2">Cys-tRNA(Pro) deacylase, prolyl-tRNA editing enzyme YbaK/EbsC</fullName>
    </submittedName>
</protein>
<keyword evidence="3" id="KW-1185">Reference proteome</keyword>
<feature type="domain" description="YbaK/aminoacyl-tRNA synthetase-associated" evidence="1">
    <location>
        <begin position="27"/>
        <end position="136"/>
    </location>
</feature>
<name>A0A1H4QF63_9MICO</name>
<dbReference type="OrthoDB" id="9796920at2"/>
<dbReference type="PANTHER" id="PTHR30411">
    <property type="entry name" value="CYTOPLASMIC PROTEIN"/>
    <property type="match status" value="1"/>
</dbReference>
<dbReference type="InterPro" id="IPR007214">
    <property type="entry name" value="YbaK/aa-tRNA-synth-assoc-dom"/>
</dbReference>
<gene>
    <name evidence="2" type="ORF">SAMN04489806_2799</name>
</gene>
<evidence type="ECO:0000259" key="1">
    <source>
        <dbReference type="Pfam" id="PF04073"/>
    </source>
</evidence>
<dbReference type="InterPro" id="IPR036754">
    <property type="entry name" value="YbaK/aa-tRNA-synt-asso_dom_sf"/>
</dbReference>
<sequence>MSTGIERFRADAADRGIRVEIVSRGRARSLEEAAELLGITPARIVKTLVVKRHDGSFVFALIPGGRKISWAKLRRLLAVNKLSLPDADTAKAVTGYERGTITVLGSETALPVVADATISGSVAIGAGDHEHSARVDAAPYLSAVDATIADISDPE</sequence>
<dbReference type="CDD" id="cd04332">
    <property type="entry name" value="YbaK_like"/>
    <property type="match status" value="1"/>
</dbReference>
<dbReference type="Pfam" id="PF04073">
    <property type="entry name" value="tRNA_edit"/>
    <property type="match status" value="1"/>
</dbReference>
<dbReference type="Proteomes" id="UP000199183">
    <property type="component" value="Unassembled WGS sequence"/>
</dbReference>
<dbReference type="AlphaFoldDB" id="A0A1H4QF63"/>
<dbReference type="GO" id="GO:0002161">
    <property type="term" value="F:aminoacyl-tRNA deacylase activity"/>
    <property type="evidence" value="ECO:0007669"/>
    <property type="project" value="InterPro"/>
</dbReference>
<reference evidence="2 3" key="1">
    <citation type="submission" date="2016-10" db="EMBL/GenBank/DDBJ databases">
        <authorList>
            <person name="de Groot N.N."/>
        </authorList>
    </citation>
    <scope>NUCLEOTIDE SEQUENCE [LARGE SCALE GENOMIC DNA]</scope>
    <source>
        <strain evidence="2 3">DSM 21799</strain>
    </source>
</reference>
<dbReference type="STRING" id="640635.SAMN04489806_2799"/>
<dbReference type="Gene3D" id="3.90.960.10">
    <property type="entry name" value="YbaK/aminoacyl-tRNA synthetase-associated domain"/>
    <property type="match status" value="1"/>
</dbReference>